<feature type="compositionally biased region" description="Polar residues" evidence="1">
    <location>
        <begin position="1530"/>
        <end position="1548"/>
    </location>
</feature>
<feature type="compositionally biased region" description="Basic and acidic residues" evidence="1">
    <location>
        <begin position="1227"/>
        <end position="1241"/>
    </location>
</feature>
<dbReference type="CDD" id="cd21669">
    <property type="entry name" value="SMP_SF"/>
    <property type="match status" value="1"/>
</dbReference>
<dbReference type="PANTHER" id="PTHR47264:SF3">
    <property type="entry name" value="SYNAPTOTAGMIN-5 ISOFORM X1"/>
    <property type="match status" value="1"/>
</dbReference>
<dbReference type="PANTHER" id="PTHR47264">
    <property type="entry name" value="OS01G0128800 PROTEIN"/>
    <property type="match status" value="1"/>
</dbReference>
<feature type="domain" description="C2" evidence="2">
    <location>
        <begin position="922"/>
        <end position="1043"/>
    </location>
</feature>
<evidence type="ECO:0000313" key="3">
    <source>
        <dbReference type="EMBL" id="GIL93083.1"/>
    </source>
</evidence>
<evidence type="ECO:0000313" key="5">
    <source>
        <dbReference type="Proteomes" id="UP000747110"/>
    </source>
</evidence>
<feature type="compositionally biased region" description="Low complexity" evidence="1">
    <location>
        <begin position="1689"/>
        <end position="1702"/>
    </location>
</feature>
<feature type="compositionally biased region" description="Low complexity" evidence="1">
    <location>
        <begin position="749"/>
        <end position="764"/>
    </location>
</feature>
<dbReference type="PROSITE" id="PS50004">
    <property type="entry name" value="C2"/>
    <property type="match status" value="1"/>
</dbReference>
<dbReference type="EMBL" id="BNCQ01000079">
    <property type="protein sequence ID" value="GIM16482.1"/>
    <property type="molecule type" value="Genomic_DNA"/>
</dbReference>
<evidence type="ECO:0000256" key="1">
    <source>
        <dbReference type="SAM" id="MobiDB-lite"/>
    </source>
</evidence>
<name>A0A8J4D005_9CHLO</name>
<dbReference type="Gene3D" id="2.60.40.150">
    <property type="entry name" value="C2 domain"/>
    <property type="match status" value="2"/>
</dbReference>
<dbReference type="Pfam" id="PF00168">
    <property type="entry name" value="C2"/>
    <property type="match status" value="2"/>
</dbReference>
<dbReference type="InterPro" id="IPR035892">
    <property type="entry name" value="C2_domain_sf"/>
</dbReference>
<feature type="region of interest" description="Disordered" evidence="1">
    <location>
        <begin position="1598"/>
        <end position="1658"/>
    </location>
</feature>
<protein>
    <recommendedName>
        <fullName evidence="2">C2 domain-containing protein</fullName>
    </recommendedName>
</protein>
<comment type="caution">
    <text evidence="3">The sequence shown here is derived from an EMBL/GenBank/DDBJ whole genome shotgun (WGS) entry which is preliminary data.</text>
</comment>
<feature type="compositionally biased region" description="Low complexity" evidence="1">
    <location>
        <begin position="822"/>
        <end position="836"/>
    </location>
</feature>
<organism evidence="3 5">
    <name type="scientific">Volvox reticuliferus</name>
    <dbReference type="NCBI Taxonomy" id="1737510"/>
    <lineage>
        <taxon>Eukaryota</taxon>
        <taxon>Viridiplantae</taxon>
        <taxon>Chlorophyta</taxon>
        <taxon>core chlorophytes</taxon>
        <taxon>Chlorophyceae</taxon>
        <taxon>CS clade</taxon>
        <taxon>Chlamydomonadales</taxon>
        <taxon>Volvocaceae</taxon>
        <taxon>Volvox</taxon>
    </lineage>
</organism>
<keyword evidence="5" id="KW-1185">Reference proteome</keyword>
<feature type="compositionally biased region" description="Polar residues" evidence="1">
    <location>
        <begin position="1602"/>
        <end position="1616"/>
    </location>
</feature>
<feature type="region of interest" description="Disordered" evidence="1">
    <location>
        <begin position="630"/>
        <end position="651"/>
    </location>
</feature>
<feature type="compositionally biased region" description="Low complexity" evidence="1">
    <location>
        <begin position="784"/>
        <end position="802"/>
    </location>
</feature>
<sequence length="1711" mass="176601">MVQVSGSGRAASPSVRISPLRPPIFNCAYGCRRGAPCPSFGVHQQPQRLRGLPPLGINSTSQSKSAYLGFKCATARSAAGHAASGSGVPRGHGGDPKQWSGSWASVTGSYRGSYEEAGGEVADEPPEGSANAELRSRAGKLLALGGAVSLELLLTGSLVWTPLAAAVVALVVLPGARAITAAQAAAREAEAVARAEARVRAEMAARVPVSPPESAVWMGRLMGELWQPFVQPLVLGDNLDHWADKVRRAAPAGLELQLEEMSLGKEAPQMSNFQVLADPLSGRVTAINCDMTFDSSSMRVVVSGSGPLGRFIATMTGISMRGRMRLLPIPDQRMILFSFRGPPTIDPKMTLEGPFLSARDIPPTSLVRSLLAAILQDCLVEPVRAAISLDPDPLVGQPIDTTVHIYIESVQGITGDGSTPASASAGTQMSSASSSASSQTSSLVSPSSQSAQQQSYSTAQRHPDDAKVAEFLESLASEQSIPPSAAAANGSANSGGSGGATAAVVAAASTVAVAASEAVVEGAGAIASLVPGLSAAAGGAAVEGPGRGSRQRMFQVVAINTDSKLQRETTPVPYTASVPGSAVAGKGSVVPVLQMLKLNVGHKETIFKLLVKDVGRSGLVSTVAGVGSGRTATGGLTSASSSSPNSAPASATSVASSLASSSSPTSGSTSAASSTPTSMAAAMVTGLPTPGLLGSVRLHVAAARDGSTLFWAAGLGGEPVAVRWRPSDGPWRVTLPLESPAYGLPPSAPQSTATGAAAATGPQGRTDLPPPPGATAGSSQVGMSPGAAAGSIPGSSSNNNTNGGSGSKRRGSGTYGKPADRSQTSATKSSPTAATALHWSETATSKQSPGPSAGAVNGSAGSTGSAAHTDGDNGSADSSTSRPTKQGAQSMSGHGAGSSSTGLAPAGAPSITLLVSTDPWVYRDAIPPGSAYDSPRPRSLVLQVVEARELAAHDWAGTCDPYVRISYNSRTYRTQTLYNAHTPVWQQTFILPDTRSPASPTSPDQNRLSLSVYDSGVSRDDRLGNAILNLDMASEQLLQDRWIPLQGVESGWLRVRLAAVSDSADSAAVRCVVEALEKLARGTEPLLQVVVMSARALSPRRGAQLLGLRDAYCNVMYGGARHVTPVVRQSQNPPWNYSAIFVMQHPEDLEGQEEEVKTSIPHSEGQSEHGWQIDKAAGVTAGASRTDSAASNGGAAAESDRMKAGVQTNTVNHHAAASTSTSVSQKGHPDEEALGKEERHVTRNGRGVGSSADPLAPVVPSAPMPGALDMPEVRKSSSSAVDMGPARSRPRPRFRRGLNRDLLRLEVKDVAPVPPDEDLGWVELPVRALLPQPGDSWQGWLPLRRGGGAELMVRISRIEPLPLGQGGLLLPMLVQQQQQQQVMNKAAAGVVASMSPHQGAPVVTVTAAGAAGGGEFGLTGTGSPPQQGLASMEKVLLDSFTDQVRAANRAAGQVGQDLRVRLGQDVIPKIQDWWEGTLQHTVSTFELQSSKLSSFLRSPQLLPSAWQAGINTISGKPPSGPQRMLPSPPSATSQLSAGQVQEPQSTSSGEKKASTQRTMQDKLAGSDATDDDDRVTGASTFGKRMVASGERLDLSEGEAGASISTAGNPATSSTVNLEAIRSRESSPSTRQNGLASKTSQDGRNRGQKVIKGTRAAEGGGLAHLVARAWEQLLGPPAYQPKPRTDSSLQPQQQEHQQQQQQEQQEKQGQGH</sequence>
<dbReference type="InterPro" id="IPR000008">
    <property type="entry name" value="C2_dom"/>
</dbReference>
<feature type="region of interest" description="Disordered" evidence="1">
    <location>
        <begin position="1149"/>
        <end position="1293"/>
    </location>
</feature>
<gene>
    <name evidence="3" type="ORF">Vretifemale_20508</name>
    <name evidence="4" type="ORF">Vretimale_19115</name>
</gene>
<dbReference type="OrthoDB" id="270970at2759"/>
<feature type="compositionally biased region" description="Polar residues" evidence="1">
    <location>
        <begin position="875"/>
        <end position="902"/>
    </location>
</feature>
<dbReference type="Proteomes" id="UP000722791">
    <property type="component" value="Unassembled WGS sequence"/>
</dbReference>
<feature type="region of interest" description="Disordered" evidence="1">
    <location>
        <begin position="1673"/>
        <end position="1711"/>
    </location>
</feature>
<dbReference type="CDD" id="cd00030">
    <property type="entry name" value="C2"/>
    <property type="match status" value="1"/>
</dbReference>
<feature type="compositionally biased region" description="Polar residues" evidence="1">
    <location>
        <begin position="1625"/>
        <end position="1641"/>
    </location>
</feature>
<feature type="compositionally biased region" description="Low complexity" evidence="1">
    <location>
        <begin position="1188"/>
        <end position="1197"/>
    </location>
</feature>
<dbReference type="EMBL" id="BNCP01000087">
    <property type="protein sequence ID" value="GIL93083.1"/>
    <property type="molecule type" value="Genomic_DNA"/>
</dbReference>
<feature type="compositionally biased region" description="Polar residues" evidence="1">
    <location>
        <begin position="841"/>
        <end position="850"/>
    </location>
</feature>
<dbReference type="Proteomes" id="UP000747110">
    <property type="component" value="Unassembled WGS sequence"/>
</dbReference>
<accession>A0A8J4D005</accession>
<reference evidence="3" key="1">
    <citation type="journal article" date="2021" name="Proc. Natl. Acad. Sci. U.S.A.">
        <title>Three genomes in the algal genus Volvox reveal the fate of a haploid sex-determining region after a transition to homothallism.</title>
        <authorList>
            <person name="Yamamoto K."/>
            <person name="Hamaji T."/>
            <person name="Kawai-Toyooka H."/>
            <person name="Matsuzaki R."/>
            <person name="Takahashi F."/>
            <person name="Nishimura Y."/>
            <person name="Kawachi M."/>
            <person name="Noguchi H."/>
            <person name="Minakuchi Y."/>
            <person name="Umen J.G."/>
            <person name="Toyoda A."/>
            <person name="Nozaki H."/>
        </authorList>
    </citation>
    <scope>NUCLEOTIDE SEQUENCE</scope>
    <source>
        <strain evidence="4">NIES-3785</strain>
        <strain evidence="3">NIES-3786</strain>
    </source>
</reference>
<feature type="region of interest" description="Disordered" evidence="1">
    <location>
        <begin position="416"/>
        <end position="464"/>
    </location>
</feature>
<dbReference type="SUPFAM" id="SSF49562">
    <property type="entry name" value="C2 domain (Calcium/lipid-binding domain, CaLB)"/>
    <property type="match status" value="2"/>
</dbReference>
<evidence type="ECO:0000259" key="2">
    <source>
        <dbReference type="PROSITE" id="PS50004"/>
    </source>
</evidence>
<feature type="compositionally biased region" description="Low complexity" evidence="1">
    <location>
        <begin position="1213"/>
        <end position="1222"/>
    </location>
</feature>
<feature type="region of interest" description="Disordered" evidence="1">
    <location>
        <begin position="81"/>
        <end position="102"/>
    </location>
</feature>
<proteinExistence type="predicted"/>
<feature type="region of interest" description="Disordered" evidence="1">
    <location>
        <begin position="1510"/>
        <end position="1576"/>
    </location>
</feature>
<feature type="region of interest" description="Disordered" evidence="1">
    <location>
        <begin position="742"/>
        <end position="904"/>
    </location>
</feature>
<feature type="compositionally biased region" description="Low complexity" evidence="1">
    <location>
        <begin position="421"/>
        <end position="460"/>
    </location>
</feature>
<evidence type="ECO:0000313" key="4">
    <source>
        <dbReference type="EMBL" id="GIM16482.1"/>
    </source>
</evidence>
<dbReference type="SMART" id="SM00239">
    <property type="entry name" value="C2"/>
    <property type="match status" value="2"/>
</dbReference>